<feature type="compositionally biased region" description="Basic and acidic residues" evidence="1">
    <location>
        <begin position="149"/>
        <end position="158"/>
    </location>
</feature>
<name>A0ABQ7TMJ9_PHRPL</name>
<evidence type="ECO:0000256" key="1">
    <source>
        <dbReference type="SAM" id="MobiDB-lite"/>
    </source>
</evidence>
<dbReference type="Proteomes" id="UP000826234">
    <property type="component" value="Unassembled WGS sequence"/>
</dbReference>
<keyword evidence="3" id="KW-1185">Reference proteome</keyword>
<protein>
    <submittedName>
        <fullName evidence="2">Uncharacterized protein</fullName>
    </submittedName>
</protein>
<comment type="caution">
    <text evidence="2">The sequence shown here is derived from an EMBL/GenBank/DDBJ whole genome shotgun (WGS) entry which is preliminary data.</text>
</comment>
<reference evidence="2 3" key="1">
    <citation type="journal article" date="2022" name="Gigascience">
        <title>A chromosome-level genome assembly and annotation of the desert horned lizard, Phrynosoma platyrhinos, provides insight into chromosomal rearrangements among reptiles.</title>
        <authorList>
            <person name="Koochekian N."/>
            <person name="Ascanio A."/>
            <person name="Farleigh K."/>
            <person name="Card D.C."/>
            <person name="Schield D.R."/>
            <person name="Castoe T.A."/>
            <person name="Jezkova T."/>
        </authorList>
    </citation>
    <scope>NUCLEOTIDE SEQUENCE [LARGE SCALE GENOMIC DNA]</scope>
    <source>
        <strain evidence="2">NK-2021</strain>
    </source>
</reference>
<dbReference type="EMBL" id="JAIPUX010000439">
    <property type="protein sequence ID" value="KAH0630641.1"/>
    <property type="molecule type" value="Genomic_DNA"/>
</dbReference>
<feature type="region of interest" description="Disordered" evidence="1">
    <location>
        <begin position="139"/>
        <end position="189"/>
    </location>
</feature>
<proteinExistence type="predicted"/>
<evidence type="ECO:0000313" key="3">
    <source>
        <dbReference type="Proteomes" id="UP000826234"/>
    </source>
</evidence>
<gene>
    <name evidence="2" type="ORF">JD844_013892</name>
</gene>
<accession>A0ABQ7TMJ9</accession>
<organism evidence="2 3">
    <name type="scientific">Phrynosoma platyrhinos</name>
    <name type="common">Desert horned lizard</name>
    <dbReference type="NCBI Taxonomy" id="52577"/>
    <lineage>
        <taxon>Eukaryota</taxon>
        <taxon>Metazoa</taxon>
        <taxon>Chordata</taxon>
        <taxon>Craniata</taxon>
        <taxon>Vertebrata</taxon>
        <taxon>Euteleostomi</taxon>
        <taxon>Lepidosauria</taxon>
        <taxon>Squamata</taxon>
        <taxon>Bifurcata</taxon>
        <taxon>Unidentata</taxon>
        <taxon>Episquamata</taxon>
        <taxon>Toxicofera</taxon>
        <taxon>Iguania</taxon>
        <taxon>Phrynosomatidae</taxon>
        <taxon>Phrynosomatinae</taxon>
        <taxon>Phrynosoma</taxon>
    </lineage>
</organism>
<feature type="compositionally biased region" description="Basic and acidic residues" evidence="1">
    <location>
        <begin position="173"/>
        <end position="189"/>
    </location>
</feature>
<evidence type="ECO:0000313" key="2">
    <source>
        <dbReference type="EMBL" id="KAH0630641.1"/>
    </source>
</evidence>
<feature type="region of interest" description="Disordered" evidence="1">
    <location>
        <begin position="41"/>
        <end position="61"/>
    </location>
</feature>
<sequence length="189" mass="21902">MEELNTSSPEGEREADTIWDGRSEEFWKKKMQNVLDERIQAEEKKQEEEQQDSDILKAQEVPSDTSHRLLFKWIKVEDSEGTASLDDLRMPEQCNNSSLLLDEVETVSVETDQLSLFFADSGGWESENGEVPCRAPLERERYTEEEEWNEGKEPKEKGNQLLPSHNADILEMPIHEEKEKDKESNTTDI</sequence>